<keyword evidence="5 7" id="KW-0472">Membrane</keyword>
<evidence type="ECO:0000256" key="4">
    <source>
        <dbReference type="ARBA" id="ARBA00022989"/>
    </source>
</evidence>
<keyword evidence="9" id="KW-1185">Reference proteome</keyword>
<reference evidence="8 9" key="1">
    <citation type="submission" date="2014-10" db="EMBL/GenBank/DDBJ databases">
        <title>Draft genome sequence of Actinoplanes utahensis NRRL 12052.</title>
        <authorList>
            <person name="Velasco-Bucheli B."/>
            <person name="del Cerro C."/>
            <person name="Hormigo D."/>
            <person name="Garcia J.L."/>
            <person name="Acebal C."/>
            <person name="Arroyo M."/>
            <person name="de la Mata I."/>
        </authorList>
    </citation>
    <scope>NUCLEOTIDE SEQUENCE [LARGE SCALE GENOMIC DNA]</scope>
    <source>
        <strain evidence="8 9">NRRL 12052</strain>
    </source>
</reference>
<dbReference type="Proteomes" id="UP000054537">
    <property type="component" value="Unassembled WGS sequence"/>
</dbReference>
<dbReference type="NCBIfam" id="TIGR00813">
    <property type="entry name" value="sss"/>
    <property type="match status" value="1"/>
</dbReference>
<dbReference type="InterPro" id="IPR038377">
    <property type="entry name" value="Na/Glc_symporter_sf"/>
</dbReference>
<dbReference type="eggNOG" id="COG0591">
    <property type="taxonomic scope" value="Bacteria"/>
</dbReference>
<keyword evidence="3 7" id="KW-0812">Transmembrane</keyword>
<dbReference type="PANTHER" id="PTHR11819:SF195">
    <property type="entry name" value="SODIUM_GLUCOSE COTRANSPORTER 4"/>
    <property type="match status" value="1"/>
</dbReference>
<feature type="transmembrane region" description="Helical" evidence="7">
    <location>
        <begin position="474"/>
        <end position="495"/>
    </location>
</feature>
<dbReference type="Pfam" id="PF00474">
    <property type="entry name" value="SSF"/>
    <property type="match status" value="1"/>
</dbReference>
<dbReference type="InterPro" id="IPR001734">
    <property type="entry name" value="Na/solute_symporter"/>
</dbReference>
<feature type="transmembrane region" description="Helical" evidence="7">
    <location>
        <begin position="83"/>
        <end position="104"/>
    </location>
</feature>
<evidence type="ECO:0000256" key="7">
    <source>
        <dbReference type="SAM" id="Phobius"/>
    </source>
</evidence>
<dbReference type="RefSeq" id="WP_043526057.1">
    <property type="nucleotide sequence ID" value="NZ_BAABKU010000002.1"/>
</dbReference>
<feature type="transmembrane region" description="Helical" evidence="7">
    <location>
        <begin position="283"/>
        <end position="308"/>
    </location>
</feature>
<dbReference type="STRING" id="1869.MB27_18870"/>
<feature type="transmembrane region" description="Helical" evidence="7">
    <location>
        <begin position="50"/>
        <end position="71"/>
    </location>
</feature>
<comment type="caution">
    <text evidence="8">The sequence shown here is derived from an EMBL/GenBank/DDBJ whole genome shotgun (WGS) entry which is preliminary data.</text>
</comment>
<keyword evidence="4 7" id="KW-1133">Transmembrane helix</keyword>
<evidence type="ECO:0000256" key="5">
    <source>
        <dbReference type="ARBA" id="ARBA00023136"/>
    </source>
</evidence>
<comment type="subcellular location">
    <subcellularLocation>
        <location evidence="1">Membrane</location>
        <topology evidence="1">Multi-pass membrane protein</topology>
    </subcellularLocation>
</comment>
<feature type="transmembrane region" description="Helical" evidence="7">
    <location>
        <begin position="384"/>
        <end position="406"/>
    </location>
</feature>
<feature type="transmembrane region" description="Helical" evidence="7">
    <location>
        <begin position="156"/>
        <end position="175"/>
    </location>
</feature>
<feature type="transmembrane region" description="Helical" evidence="7">
    <location>
        <begin position="242"/>
        <end position="262"/>
    </location>
</feature>
<evidence type="ECO:0000313" key="9">
    <source>
        <dbReference type="Proteomes" id="UP000054537"/>
    </source>
</evidence>
<protein>
    <submittedName>
        <fullName evidence="8">Na+/galactose cotransporter</fullName>
    </submittedName>
</protein>
<feature type="transmembrane region" description="Helical" evidence="7">
    <location>
        <begin position="13"/>
        <end position="30"/>
    </location>
</feature>
<dbReference type="PANTHER" id="PTHR11819">
    <property type="entry name" value="SOLUTE CARRIER FAMILY 5"/>
    <property type="match status" value="1"/>
</dbReference>
<feature type="transmembrane region" description="Helical" evidence="7">
    <location>
        <begin position="125"/>
        <end position="150"/>
    </location>
</feature>
<proteinExistence type="inferred from homology"/>
<evidence type="ECO:0000256" key="2">
    <source>
        <dbReference type="ARBA" id="ARBA00006434"/>
    </source>
</evidence>
<accession>A0A0A6UJA7</accession>
<evidence type="ECO:0000256" key="1">
    <source>
        <dbReference type="ARBA" id="ARBA00004141"/>
    </source>
</evidence>
<dbReference type="OrthoDB" id="9814523at2"/>
<evidence type="ECO:0000256" key="6">
    <source>
        <dbReference type="RuleBase" id="RU362091"/>
    </source>
</evidence>
<dbReference type="PROSITE" id="PS50283">
    <property type="entry name" value="NA_SOLUT_SYMP_3"/>
    <property type="match status" value="1"/>
</dbReference>
<evidence type="ECO:0000313" key="8">
    <source>
        <dbReference type="EMBL" id="KHD76190.1"/>
    </source>
</evidence>
<feature type="transmembrane region" description="Helical" evidence="7">
    <location>
        <begin position="412"/>
        <end position="434"/>
    </location>
</feature>
<gene>
    <name evidence="8" type="ORF">MB27_18870</name>
</gene>
<dbReference type="AlphaFoldDB" id="A0A0A6UJA7"/>
<feature type="transmembrane region" description="Helical" evidence="7">
    <location>
        <begin position="441"/>
        <end position="462"/>
    </location>
</feature>
<sequence length="544" mass="58867">MSGLRLDVGFVDYLILAIYFVTVLGVGFAARRAIKSSADFFLSGRSMPAWVTGLAFISANLGALEIVGMAANGAQYGLMTLHYYWIGAIPAMVFLGIVMMPFYYGSKVRSVPEFLRLRFNRPTHLFNAVSFAVAQVLIAGVNLYALALILQALLGWQLWTSIVVGAVIVLSYIVLGGLSAAIYNEVLQFFVIVAGLLPITIIGLVKVGGIDGLFEKVRQTPLGEAGLHTWADTGGTDNPLGASWIGIVFGLGFVLSFGYWTTNFAEVQRALSAKDMSAARRTPIIGAFPKLLIPAVTVIPGLIALVTVQGLGAPDGDMTYNNAIPLLMRDLLPNGVLGVAVTGLVASFMAGMAANVSGFNTVFTYDIWQTYIRKDRDDAYYVRVGRIATVAGIIVGIGTAFIAAGFDNIMNYIQALFSLFNAPLFATFIVGMFWKRMSAWAGFWSLFLGFLAAFTLYILHLTEVLKFNSDLEQSFWGAGLAFVTAVVVAAIITPFTPRKTDEELRGLVYGSGDALVADRVWWRNPVLLGVIAVVLAFLLYIPVW</sequence>
<dbReference type="GO" id="GO:0005886">
    <property type="term" value="C:plasma membrane"/>
    <property type="evidence" value="ECO:0007669"/>
    <property type="project" value="TreeGrafter"/>
</dbReference>
<feature type="transmembrane region" description="Helical" evidence="7">
    <location>
        <begin position="336"/>
        <end position="363"/>
    </location>
</feature>
<evidence type="ECO:0000256" key="3">
    <source>
        <dbReference type="ARBA" id="ARBA00022692"/>
    </source>
</evidence>
<organism evidence="8 9">
    <name type="scientific">Actinoplanes utahensis</name>
    <dbReference type="NCBI Taxonomy" id="1869"/>
    <lineage>
        <taxon>Bacteria</taxon>
        <taxon>Bacillati</taxon>
        <taxon>Actinomycetota</taxon>
        <taxon>Actinomycetes</taxon>
        <taxon>Micromonosporales</taxon>
        <taxon>Micromonosporaceae</taxon>
        <taxon>Actinoplanes</taxon>
    </lineage>
</organism>
<dbReference type="GO" id="GO:0005412">
    <property type="term" value="F:D-glucose:sodium symporter activity"/>
    <property type="evidence" value="ECO:0007669"/>
    <property type="project" value="TreeGrafter"/>
</dbReference>
<dbReference type="Gene3D" id="1.20.1730.10">
    <property type="entry name" value="Sodium/glucose cotransporter"/>
    <property type="match status" value="1"/>
</dbReference>
<comment type="similarity">
    <text evidence="2 6">Belongs to the sodium:solute symporter (SSF) (TC 2.A.21) family.</text>
</comment>
<dbReference type="EMBL" id="JRTT01000020">
    <property type="protein sequence ID" value="KHD76190.1"/>
    <property type="molecule type" value="Genomic_DNA"/>
</dbReference>
<dbReference type="CDD" id="cd11478">
    <property type="entry name" value="SLC5sbd_u2"/>
    <property type="match status" value="1"/>
</dbReference>
<feature type="transmembrane region" description="Helical" evidence="7">
    <location>
        <begin position="526"/>
        <end position="543"/>
    </location>
</feature>
<name>A0A0A6UJA7_ACTUT</name>
<feature type="transmembrane region" description="Helical" evidence="7">
    <location>
        <begin position="187"/>
        <end position="205"/>
    </location>
</feature>